<dbReference type="InterPro" id="IPR012134">
    <property type="entry name" value="Glu-5-SA_DH"/>
</dbReference>
<dbReference type="RefSeq" id="WP_036308735.1">
    <property type="nucleotide sequence ID" value="NZ_JFYO01000001.1"/>
</dbReference>
<protein>
    <recommendedName>
        <fullName evidence="7">Gamma-glutamyl phosphate reductase</fullName>
        <shortName evidence="7">GPR</shortName>
        <ecNumber evidence="7">1.2.1.41</ecNumber>
    </recommendedName>
    <alternativeName>
        <fullName evidence="7">Glutamate-5-semialdehyde dehydrogenase</fullName>
    </alternativeName>
    <alternativeName>
        <fullName evidence="7">Glutamyl-gamma-semialdehyde dehydrogenase</fullName>
        <shortName evidence="7">GSA dehydrogenase</shortName>
    </alternativeName>
</protein>
<keyword evidence="7" id="KW-0963">Cytoplasm</keyword>
<dbReference type="InterPro" id="IPR020593">
    <property type="entry name" value="G-glutamylP_reductase_CS"/>
</dbReference>
<dbReference type="InterPro" id="IPR000965">
    <property type="entry name" value="GPR_dom"/>
</dbReference>
<dbReference type="Proteomes" id="UP000024001">
    <property type="component" value="Unassembled WGS sequence"/>
</dbReference>
<dbReference type="GO" id="GO:0050661">
    <property type="term" value="F:NADP binding"/>
    <property type="evidence" value="ECO:0007669"/>
    <property type="project" value="InterPro"/>
</dbReference>
<evidence type="ECO:0000256" key="6">
    <source>
        <dbReference type="ARBA" id="ARBA00049024"/>
    </source>
</evidence>
<dbReference type="Gene3D" id="3.40.309.10">
    <property type="entry name" value="Aldehyde Dehydrogenase, Chain A, domain 2"/>
    <property type="match status" value="1"/>
</dbReference>
<evidence type="ECO:0000313" key="10">
    <source>
        <dbReference type="Proteomes" id="UP000024001"/>
    </source>
</evidence>
<evidence type="ECO:0000313" key="9">
    <source>
        <dbReference type="EMBL" id="EZP29596.1"/>
    </source>
</evidence>
<evidence type="ECO:0000256" key="7">
    <source>
        <dbReference type="HAMAP-Rule" id="MF_00412"/>
    </source>
</evidence>
<evidence type="ECO:0000256" key="1">
    <source>
        <dbReference type="ARBA" id="ARBA00004985"/>
    </source>
</evidence>
<keyword evidence="4 7" id="KW-0521">NADP</keyword>
<dbReference type="AlphaFoldDB" id="A0A031FZE8"/>
<evidence type="ECO:0000256" key="3">
    <source>
        <dbReference type="ARBA" id="ARBA00022650"/>
    </source>
</evidence>
<comment type="caution">
    <text evidence="9">The sequence shown here is derived from an EMBL/GenBank/DDBJ whole genome shotgun (WGS) entry which is preliminary data.</text>
</comment>
<dbReference type="InterPro" id="IPR016163">
    <property type="entry name" value="Ald_DH_C"/>
</dbReference>
<dbReference type="GO" id="GO:0004350">
    <property type="term" value="F:glutamate-5-semialdehyde dehydrogenase activity"/>
    <property type="evidence" value="ECO:0007669"/>
    <property type="project" value="UniProtKB-UniRule"/>
</dbReference>
<dbReference type="InterPro" id="IPR016161">
    <property type="entry name" value="Ald_DH/histidinol_DH"/>
</dbReference>
<keyword evidence="10" id="KW-1185">Reference proteome</keyword>
<reference evidence="9 10" key="1">
    <citation type="submission" date="2014-03" db="EMBL/GenBank/DDBJ databases">
        <title>Draft Genome Sequences of 13 Willow Endophytes.</title>
        <authorList>
            <person name="Gan H.Y."/>
            <person name="Gan H.M."/>
            <person name="Savka M.A."/>
            <person name="Hudson A.O."/>
        </authorList>
    </citation>
    <scope>NUCLEOTIDE SEQUENCE [LARGE SCALE GENOMIC DNA]</scope>
    <source>
        <strain evidence="9 10">RIT293</strain>
    </source>
</reference>
<comment type="function">
    <text evidence="7">Catalyzes the NADPH-dependent reduction of L-glutamate 5-phosphate into L-glutamate 5-semialdehyde and phosphate. The product spontaneously undergoes cyclization to form 1-pyrroline-5-carboxylate.</text>
</comment>
<dbReference type="PROSITE" id="PS01223">
    <property type="entry name" value="PROA"/>
    <property type="match status" value="1"/>
</dbReference>
<gene>
    <name evidence="7 9" type="primary">proA</name>
    <name evidence="9" type="ORF">BW34_00212</name>
</gene>
<name>A0A031FZE8_9MICO</name>
<keyword evidence="5 7" id="KW-0560">Oxidoreductase</keyword>
<keyword evidence="3 7" id="KW-0641">Proline biosynthesis</keyword>
<proteinExistence type="inferred from homology"/>
<evidence type="ECO:0000256" key="5">
    <source>
        <dbReference type="ARBA" id="ARBA00023002"/>
    </source>
</evidence>
<comment type="pathway">
    <text evidence="1 7">Amino-acid biosynthesis; L-proline biosynthesis; L-glutamate 5-semialdehyde from L-glutamate: step 2/2.</text>
</comment>
<dbReference type="NCBIfam" id="TIGR00407">
    <property type="entry name" value="proA"/>
    <property type="match status" value="1"/>
</dbReference>
<dbReference type="OrthoDB" id="9809970at2"/>
<dbReference type="HAMAP" id="MF_00412">
    <property type="entry name" value="ProA"/>
    <property type="match status" value="1"/>
</dbReference>
<dbReference type="NCBIfam" id="NF001221">
    <property type="entry name" value="PRK00197.1"/>
    <property type="match status" value="1"/>
</dbReference>
<dbReference type="GO" id="GO:0055129">
    <property type="term" value="P:L-proline biosynthetic process"/>
    <property type="evidence" value="ECO:0007669"/>
    <property type="project" value="UniProtKB-UniRule"/>
</dbReference>
<dbReference type="PANTHER" id="PTHR11063:SF8">
    <property type="entry name" value="DELTA-1-PYRROLINE-5-CARBOXYLATE SYNTHASE"/>
    <property type="match status" value="1"/>
</dbReference>
<dbReference type="SUPFAM" id="SSF53720">
    <property type="entry name" value="ALDH-like"/>
    <property type="match status" value="1"/>
</dbReference>
<comment type="catalytic activity">
    <reaction evidence="6 7">
        <text>L-glutamate 5-semialdehyde + phosphate + NADP(+) = L-glutamyl 5-phosphate + NADPH + H(+)</text>
        <dbReference type="Rhea" id="RHEA:19541"/>
        <dbReference type="ChEBI" id="CHEBI:15378"/>
        <dbReference type="ChEBI" id="CHEBI:43474"/>
        <dbReference type="ChEBI" id="CHEBI:57783"/>
        <dbReference type="ChEBI" id="CHEBI:58066"/>
        <dbReference type="ChEBI" id="CHEBI:58274"/>
        <dbReference type="ChEBI" id="CHEBI:58349"/>
        <dbReference type="EC" id="1.2.1.41"/>
    </reaction>
</comment>
<sequence>MTITAATPQERMRSARTASRSLGLLTDAAKADLLRGIADAIDANVTVIVAANTEDVARGRADGLTPGLVDRLTLDEARVRSLAAAVRDVAELPDPVGRVLDDRVLDNGLHLQKVSVPFGVIGSIYEARPNVTVDIAALALRSGNAVVLRGGSAAQSSNAALISVMRGALADAGVDPEAIQTVDDFGRDGARALMRARGLVDVLVPRGSAQLIETVVTESSVPVIETGAGVVHIVLDASAPLEWATDIVVNAKVQRPSVCNAVETLLVHRDAAARLVPPVVAALQAQGVTVHGDATTAALASGVVAATAEDWATEHMSLDISVRIVDGLDDALAHIREYSTQHTESIITADDAVAERFLAEVDAAVVMVNASTRFTDGGEFGFGAEVGISTQKLHARGPMGLPELTTTKWLARGAGQIRA</sequence>
<dbReference type="PANTHER" id="PTHR11063">
    <property type="entry name" value="GLUTAMATE SEMIALDEHYDE DEHYDROGENASE"/>
    <property type="match status" value="1"/>
</dbReference>
<comment type="subcellular location">
    <subcellularLocation>
        <location evidence="7">Cytoplasm</location>
    </subcellularLocation>
</comment>
<dbReference type="CDD" id="cd07079">
    <property type="entry name" value="ALDH_F18-19_ProA-GPR"/>
    <property type="match status" value="1"/>
</dbReference>
<keyword evidence="2 7" id="KW-0028">Amino-acid biosynthesis</keyword>
<comment type="similarity">
    <text evidence="7">Belongs to the gamma-glutamyl phosphate reductase family.</text>
</comment>
<dbReference type="InterPro" id="IPR015590">
    <property type="entry name" value="Aldehyde_DH_dom"/>
</dbReference>
<evidence type="ECO:0000256" key="2">
    <source>
        <dbReference type="ARBA" id="ARBA00022605"/>
    </source>
</evidence>
<dbReference type="EC" id="1.2.1.41" evidence="7"/>
<dbReference type="FunFam" id="3.40.309.10:FF:000006">
    <property type="entry name" value="Gamma-glutamyl phosphate reductase"/>
    <property type="match status" value="1"/>
</dbReference>
<feature type="domain" description="Aldehyde dehydrogenase" evidence="8">
    <location>
        <begin position="4"/>
        <end position="288"/>
    </location>
</feature>
<organism evidence="9 10">
    <name type="scientific">Microbacterium oleivorans</name>
    <dbReference type="NCBI Taxonomy" id="273677"/>
    <lineage>
        <taxon>Bacteria</taxon>
        <taxon>Bacillati</taxon>
        <taxon>Actinomycetota</taxon>
        <taxon>Actinomycetes</taxon>
        <taxon>Micrococcales</taxon>
        <taxon>Microbacteriaceae</taxon>
        <taxon>Microbacterium</taxon>
    </lineage>
</organism>
<evidence type="ECO:0000259" key="8">
    <source>
        <dbReference type="Pfam" id="PF00171"/>
    </source>
</evidence>
<dbReference type="GO" id="GO:0005737">
    <property type="term" value="C:cytoplasm"/>
    <property type="evidence" value="ECO:0007669"/>
    <property type="project" value="UniProtKB-SubCell"/>
</dbReference>
<dbReference type="PATRIC" id="fig|273677.3.peg.206"/>
<evidence type="ECO:0000256" key="4">
    <source>
        <dbReference type="ARBA" id="ARBA00022857"/>
    </source>
</evidence>
<dbReference type="eggNOG" id="COG0014">
    <property type="taxonomic scope" value="Bacteria"/>
</dbReference>
<accession>A0A031FZE8</accession>
<dbReference type="Gene3D" id="3.40.605.10">
    <property type="entry name" value="Aldehyde Dehydrogenase, Chain A, domain 1"/>
    <property type="match status" value="1"/>
</dbReference>
<dbReference type="PIRSF" id="PIRSF000151">
    <property type="entry name" value="GPR"/>
    <property type="match status" value="1"/>
</dbReference>
<dbReference type="EMBL" id="JFYO01000001">
    <property type="protein sequence ID" value="EZP29596.1"/>
    <property type="molecule type" value="Genomic_DNA"/>
</dbReference>
<dbReference type="UniPathway" id="UPA00098">
    <property type="reaction ID" value="UER00360"/>
</dbReference>
<dbReference type="Pfam" id="PF00171">
    <property type="entry name" value="Aldedh"/>
    <property type="match status" value="1"/>
</dbReference>
<dbReference type="InterPro" id="IPR016162">
    <property type="entry name" value="Ald_DH_N"/>
</dbReference>